<dbReference type="Proteomes" id="UP000199182">
    <property type="component" value="Unassembled WGS sequence"/>
</dbReference>
<feature type="transmembrane region" description="Helical" evidence="1">
    <location>
        <begin position="7"/>
        <end position="24"/>
    </location>
</feature>
<dbReference type="PIRSF" id="PIRSF021383">
    <property type="entry name" value="YunB"/>
    <property type="match status" value="1"/>
</dbReference>
<keyword evidence="1" id="KW-0812">Transmembrane</keyword>
<keyword evidence="3" id="KW-1185">Reference proteome</keyword>
<evidence type="ECO:0000313" key="3">
    <source>
        <dbReference type="Proteomes" id="UP000199182"/>
    </source>
</evidence>
<dbReference type="NCBIfam" id="TIGR02832">
    <property type="entry name" value="spo_yunB"/>
    <property type="match status" value="1"/>
</dbReference>
<keyword evidence="1" id="KW-1133">Transmembrane helix</keyword>
<organism evidence="2 3">
    <name type="scientific">Acetanaerobacterium elongatum</name>
    <dbReference type="NCBI Taxonomy" id="258515"/>
    <lineage>
        <taxon>Bacteria</taxon>
        <taxon>Bacillati</taxon>
        <taxon>Bacillota</taxon>
        <taxon>Clostridia</taxon>
        <taxon>Eubacteriales</taxon>
        <taxon>Oscillospiraceae</taxon>
        <taxon>Acetanaerobacterium</taxon>
    </lineage>
</organism>
<evidence type="ECO:0000256" key="1">
    <source>
        <dbReference type="SAM" id="Phobius"/>
    </source>
</evidence>
<evidence type="ECO:0000313" key="2">
    <source>
        <dbReference type="EMBL" id="SDN36661.1"/>
    </source>
</evidence>
<gene>
    <name evidence="2" type="ORF">SAMN05192585_11734</name>
</gene>
<keyword evidence="1" id="KW-0472">Membrane</keyword>
<dbReference type="AlphaFoldDB" id="A0A1H0ATE5"/>
<proteinExistence type="predicted"/>
<accession>A0A1H0ATE5</accession>
<sequence length="222" mass="24075">MNRWQQVELKILITLVIIVVVLIICDIRMRPVIKTFAEYEAKIISARMINDAVCNELENNAVKYNDIITLSTDSSGAITAIQTNSMAVNILKSRISAAILEKLSSMESTEIKVHLGTLLGAQAFMGRGPNLPFKIVPTGDVSTDLSHSFEAAGINQTRHQILLSVNVTVTAVIAGTSSKVVVPCNFLIVDTIIVGKVPNSFTDINGDNSSTISKINDYADQK</sequence>
<dbReference type="STRING" id="258515.SAMN05192585_11734"/>
<protein>
    <submittedName>
        <fullName evidence="2">Sporulation protein YunB</fullName>
    </submittedName>
</protein>
<reference evidence="2 3" key="1">
    <citation type="submission" date="2016-10" db="EMBL/GenBank/DDBJ databases">
        <authorList>
            <person name="de Groot N.N."/>
        </authorList>
    </citation>
    <scope>NUCLEOTIDE SEQUENCE [LARGE SCALE GENOMIC DNA]</scope>
    <source>
        <strain evidence="2 3">CGMCC 1.5012</strain>
    </source>
</reference>
<dbReference type="InterPro" id="IPR014197">
    <property type="entry name" value="Sporulation_prot_YunB"/>
</dbReference>
<name>A0A1H0ATE5_9FIRM</name>
<dbReference type="EMBL" id="FNID01000017">
    <property type="protein sequence ID" value="SDN36661.1"/>
    <property type="molecule type" value="Genomic_DNA"/>
</dbReference>
<dbReference type="Pfam" id="PF09560">
    <property type="entry name" value="Spore_YunB"/>
    <property type="match status" value="1"/>
</dbReference>